<dbReference type="Proteomes" id="UP000186594">
    <property type="component" value="Unassembled WGS sequence"/>
</dbReference>
<sequence>MSLKLPIELLPLILGYCSSRDLSSFLTINRTFFFIITRILRKRLQDQLYRGYELIFEAYQPSEKNTLPYLSSHFDHEIYPYCTFQVGGDAGYSFTMEYEGFVQIIVQVNVIRQVQRGDTNYLSADIAEVLEIIRLYRNSLDEKKHDNEIVNRLGSIAMLKSSFMARTERGVLLAHHSEIPVEYEIRYQQIFLNTGFLLAKIEEAEIVQLTASAPLVVAV</sequence>
<evidence type="ECO:0000313" key="1">
    <source>
        <dbReference type="EMBL" id="OLL25707.1"/>
    </source>
</evidence>
<name>A0A1U7LSR8_NEOID</name>
<evidence type="ECO:0008006" key="3">
    <source>
        <dbReference type="Google" id="ProtNLM"/>
    </source>
</evidence>
<organism evidence="1 2">
    <name type="scientific">Neolecta irregularis (strain DAH-3)</name>
    <dbReference type="NCBI Taxonomy" id="1198029"/>
    <lineage>
        <taxon>Eukaryota</taxon>
        <taxon>Fungi</taxon>
        <taxon>Dikarya</taxon>
        <taxon>Ascomycota</taxon>
        <taxon>Taphrinomycotina</taxon>
        <taxon>Neolectales</taxon>
        <taxon>Neolectaceae</taxon>
        <taxon>Neolecta</taxon>
    </lineage>
</organism>
<dbReference type="EMBL" id="LXFE01000330">
    <property type="protein sequence ID" value="OLL25707.1"/>
    <property type="molecule type" value="Genomic_DNA"/>
</dbReference>
<keyword evidence="2" id="KW-1185">Reference proteome</keyword>
<comment type="caution">
    <text evidence="1">The sequence shown here is derived from an EMBL/GenBank/DDBJ whole genome shotgun (WGS) entry which is preliminary data.</text>
</comment>
<evidence type="ECO:0000313" key="2">
    <source>
        <dbReference type="Proteomes" id="UP000186594"/>
    </source>
</evidence>
<gene>
    <name evidence="1" type="ORF">NEOLI_002160</name>
</gene>
<proteinExistence type="predicted"/>
<reference evidence="1 2" key="1">
    <citation type="submission" date="2016-04" db="EMBL/GenBank/DDBJ databases">
        <title>Evolutionary innovation and constraint leading to complex multicellularity in the Ascomycota.</title>
        <authorList>
            <person name="Cisse O."/>
            <person name="Nguyen A."/>
            <person name="Hewitt D.A."/>
            <person name="Jedd G."/>
            <person name="Stajich J.E."/>
        </authorList>
    </citation>
    <scope>NUCLEOTIDE SEQUENCE [LARGE SCALE GENOMIC DNA]</scope>
    <source>
        <strain evidence="1 2">DAH-3</strain>
    </source>
</reference>
<accession>A0A1U7LSR8</accession>
<dbReference type="OrthoDB" id="9981546at2759"/>
<dbReference type="AlphaFoldDB" id="A0A1U7LSR8"/>
<protein>
    <recommendedName>
        <fullName evidence="3">F-box domain-containing protein</fullName>
    </recommendedName>
</protein>